<evidence type="ECO:0000313" key="2">
    <source>
        <dbReference type="EMBL" id="MCC9644701.1"/>
    </source>
</evidence>
<evidence type="ECO:0000256" key="1">
    <source>
        <dbReference type="SAM" id="Phobius"/>
    </source>
</evidence>
<organism evidence="2 3">
    <name type="scientific">Rhodopirellula halodulae</name>
    <dbReference type="NCBI Taxonomy" id="2894198"/>
    <lineage>
        <taxon>Bacteria</taxon>
        <taxon>Pseudomonadati</taxon>
        <taxon>Planctomycetota</taxon>
        <taxon>Planctomycetia</taxon>
        <taxon>Pirellulales</taxon>
        <taxon>Pirellulaceae</taxon>
        <taxon>Rhodopirellula</taxon>
    </lineage>
</organism>
<gene>
    <name evidence="2" type="ORF">LOC71_20705</name>
</gene>
<reference evidence="2" key="1">
    <citation type="submission" date="2021-11" db="EMBL/GenBank/DDBJ databases">
        <title>Genome sequence.</title>
        <authorList>
            <person name="Sun Q."/>
        </authorList>
    </citation>
    <scope>NUCLEOTIDE SEQUENCE</scope>
    <source>
        <strain evidence="2">JC740</strain>
    </source>
</reference>
<feature type="transmembrane region" description="Helical" evidence="1">
    <location>
        <begin position="38"/>
        <end position="58"/>
    </location>
</feature>
<proteinExistence type="predicted"/>
<dbReference type="RefSeq" id="WP_230276405.1">
    <property type="nucleotide sequence ID" value="NZ_JAJKFW010000059.1"/>
</dbReference>
<protein>
    <submittedName>
        <fullName evidence="2">Uncharacterized protein</fullName>
    </submittedName>
</protein>
<feature type="transmembrane region" description="Helical" evidence="1">
    <location>
        <begin position="65"/>
        <end position="83"/>
    </location>
</feature>
<feature type="transmembrane region" description="Helical" evidence="1">
    <location>
        <begin position="103"/>
        <end position="122"/>
    </location>
</feature>
<keyword evidence="1" id="KW-0472">Membrane</keyword>
<dbReference type="EMBL" id="JAJKFW010000059">
    <property type="protein sequence ID" value="MCC9644701.1"/>
    <property type="molecule type" value="Genomic_DNA"/>
</dbReference>
<feature type="transmembrane region" description="Helical" evidence="1">
    <location>
        <begin position="12"/>
        <end position="32"/>
    </location>
</feature>
<comment type="caution">
    <text evidence="2">The sequence shown here is derived from an EMBL/GenBank/DDBJ whole genome shotgun (WGS) entry which is preliminary data.</text>
</comment>
<dbReference type="Proteomes" id="UP001430306">
    <property type="component" value="Unassembled WGS sequence"/>
</dbReference>
<keyword evidence="3" id="KW-1185">Reference proteome</keyword>
<sequence length="161" mass="18104">MHERDIPATSRFMFWCIVPFLVPTVVLCSFMARPPEPVGWILLGVFNLLCLSLFLGLWDAVRFWWCWRAIGGIVAGGYLAYLVTMVVQGHWFDDEGKSTANALNALMGLVAFGYPGFMWAAFGRFTWKADSEGKDFCDDVFNVDDADAEMEVELDAIEKAV</sequence>
<evidence type="ECO:0000313" key="3">
    <source>
        <dbReference type="Proteomes" id="UP001430306"/>
    </source>
</evidence>
<keyword evidence="1" id="KW-1133">Transmembrane helix</keyword>
<keyword evidence="1" id="KW-0812">Transmembrane</keyword>
<name>A0ABS8NM98_9BACT</name>
<accession>A0ABS8NM98</accession>